<feature type="signal peptide" evidence="2">
    <location>
        <begin position="1"/>
        <end position="19"/>
    </location>
</feature>
<dbReference type="HOGENOM" id="CLU_062956_0_0_1"/>
<dbReference type="InParanoid" id="K3WZA2"/>
<comment type="caution">
    <text evidence="1">Lacks conserved residue(s) required for the propagation of feature annotation.</text>
</comment>
<dbReference type="Proteomes" id="UP000019132">
    <property type="component" value="Unassembled WGS sequence"/>
</dbReference>
<organism evidence="4 5">
    <name type="scientific">Globisporangium ultimum (strain ATCC 200006 / CBS 805.95 / DAOM BR144)</name>
    <name type="common">Pythium ultimum</name>
    <dbReference type="NCBI Taxonomy" id="431595"/>
    <lineage>
        <taxon>Eukaryota</taxon>
        <taxon>Sar</taxon>
        <taxon>Stramenopiles</taxon>
        <taxon>Oomycota</taxon>
        <taxon>Peronosporomycetes</taxon>
        <taxon>Pythiales</taxon>
        <taxon>Pythiaceae</taxon>
        <taxon>Globisporangium</taxon>
    </lineage>
</organism>
<reference evidence="5" key="1">
    <citation type="journal article" date="2010" name="Genome Biol.">
        <title>Genome sequence of the necrotrophic plant pathogen Pythium ultimum reveals original pathogenicity mechanisms and effector repertoire.</title>
        <authorList>
            <person name="Levesque C.A."/>
            <person name="Brouwer H."/>
            <person name="Cano L."/>
            <person name="Hamilton J.P."/>
            <person name="Holt C."/>
            <person name="Huitema E."/>
            <person name="Raffaele S."/>
            <person name="Robideau G.P."/>
            <person name="Thines M."/>
            <person name="Win J."/>
            <person name="Zerillo M.M."/>
            <person name="Beakes G.W."/>
            <person name="Boore J.L."/>
            <person name="Busam D."/>
            <person name="Dumas B."/>
            <person name="Ferriera S."/>
            <person name="Fuerstenberg S.I."/>
            <person name="Gachon C.M."/>
            <person name="Gaulin E."/>
            <person name="Govers F."/>
            <person name="Grenville-Briggs L."/>
            <person name="Horner N."/>
            <person name="Hostetler J."/>
            <person name="Jiang R.H."/>
            <person name="Johnson J."/>
            <person name="Krajaejun T."/>
            <person name="Lin H."/>
            <person name="Meijer H.J."/>
            <person name="Moore B."/>
            <person name="Morris P."/>
            <person name="Phuntmart V."/>
            <person name="Puiu D."/>
            <person name="Shetty J."/>
            <person name="Stajich J.E."/>
            <person name="Tripathy S."/>
            <person name="Wawra S."/>
            <person name="van West P."/>
            <person name="Whitty B.R."/>
            <person name="Coutinho P.M."/>
            <person name="Henrissat B."/>
            <person name="Martin F."/>
            <person name="Thomas P.D."/>
            <person name="Tyler B.M."/>
            <person name="De Vries R.P."/>
            <person name="Kamoun S."/>
            <person name="Yandell M."/>
            <person name="Tisserat N."/>
            <person name="Buell C.R."/>
        </authorList>
    </citation>
    <scope>NUCLEOTIDE SEQUENCE</scope>
    <source>
        <strain evidence="5">DAOM:BR144</strain>
    </source>
</reference>
<feature type="domain" description="EGF-like" evidence="3">
    <location>
        <begin position="214"/>
        <end position="253"/>
    </location>
</feature>
<accession>K3WZA2</accession>
<dbReference type="InterPro" id="IPR000742">
    <property type="entry name" value="EGF"/>
</dbReference>
<evidence type="ECO:0000256" key="1">
    <source>
        <dbReference type="PROSITE-ProRule" id="PRU00076"/>
    </source>
</evidence>
<reference evidence="4" key="3">
    <citation type="submission" date="2015-02" db="UniProtKB">
        <authorList>
            <consortium name="EnsemblProtists"/>
        </authorList>
    </citation>
    <scope>IDENTIFICATION</scope>
    <source>
        <strain evidence="4">DAOM BR144</strain>
    </source>
</reference>
<proteinExistence type="predicted"/>
<evidence type="ECO:0000313" key="5">
    <source>
        <dbReference type="Proteomes" id="UP000019132"/>
    </source>
</evidence>
<reference evidence="5" key="2">
    <citation type="submission" date="2010-04" db="EMBL/GenBank/DDBJ databases">
        <authorList>
            <person name="Buell R."/>
            <person name="Hamilton J."/>
            <person name="Hostetler J."/>
        </authorList>
    </citation>
    <scope>NUCLEOTIDE SEQUENCE [LARGE SCALE GENOMIC DNA]</scope>
    <source>
        <strain evidence="5">DAOM:BR144</strain>
    </source>
</reference>
<dbReference type="Pfam" id="PF23106">
    <property type="entry name" value="EGF_Teneurin"/>
    <property type="match status" value="1"/>
</dbReference>
<dbReference type="Gene3D" id="2.10.25.10">
    <property type="entry name" value="Laminin"/>
    <property type="match status" value="1"/>
</dbReference>
<name>K3WZA2_GLOUD</name>
<keyword evidence="1" id="KW-0245">EGF-like domain</keyword>
<keyword evidence="5" id="KW-1185">Reference proteome</keyword>
<evidence type="ECO:0000256" key="2">
    <source>
        <dbReference type="SAM" id="SignalP"/>
    </source>
</evidence>
<evidence type="ECO:0000313" key="4">
    <source>
        <dbReference type="EnsemblProtists" id="PYU1_T010301"/>
    </source>
</evidence>
<dbReference type="VEuPathDB" id="FungiDB:PYU1_G010281"/>
<keyword evidence="1" id="KW-1015">Disulfide bond</keyword>
<dbReference type="OMA" id="NCATKVK"/>
<dbReference type="PROSITE" id="PS50026">
    <property type="entry name" value="EGF_3"/>
    <property type="match status" value="1"/>
</dbReference>
<dbReference type="SMART" id="SM00181">
    <property type="entry name" value="EGF"/>
    <property type="match status" value="3"/>
</dbReference>
<dbReference type="EMBL" id="GL376602">
    <property type="status" value="NOT_ANNOTATED_CDS"/>
    <property type="molecule type" value="Genomic_DNA"/>
</dbReference>
<evidence type="ECO:0000259" key="3">
    <source>
        <dbReference type="PROSITE" id="PS50026"/>
    </source>
</evidence>
<protein>
    <recommendedName>
        <fullName evidence="3">EGF-like domain-containing protein</fullName>
    </recommendedName>
</protein>
<sequence length="338" mass="34243">MKISSIISTLALSSAVSHAATTTTASTDFPGQCSPTNGCNNYGTGYKCIAVDTNTPGLENLNMCIPGDACSGDSAGACPTFSAWPKAYRAVQPVCTFVPAANCKNSENSETGQVNGTVDCYTRSYTINSEVKEYSGFFSCVDRAKYSSLNPLNMTAQALTNLTTDLATSCVLSSTANTLCSGQGTCALTTAATPTFECKCNKGYDQAANCSTVISNECSSLGQCGTEGTCIVGSDQTTGTCTCSEGTTGLQCTKCDSDSSNACNAHGTCSAGVCTCATGYSGTFCSDADATPAPVTTKPVTATPTSTSSVAPVKAPAMLPTLFATALAAIAVAHLVSN</sequence>
<dbReference type="AlphaFoldDB" id="K3WZA2"/>
<feature type="disulfide bond" evidence="1">
    <location>
        <begin position="243"/>
        <end position="252"/>
    </location>
</feature>
<dbReference type="PROSITE" id="PS01186">
    <property type="entry name" value="EGF_2"/>
    <property type="match status" value="1"/>
</dbReference>
<feature type="disulfide bond" evidence="1">
    <location>
        <begin position="224"/>
        <end position="241"/>
    </location>
</feature>
<dbReference type="eggNOG" id="ENOG502RZNZ">
    <property type="taxonomic scope" value="Eukaryota"/>
</dbReference>
<dbReference type="STRING" id="431595.K3WZA2"/>
<keyword evidence="2" id="KW-0732">Signal</keyword>
<dbReference type="PROSITE" id="PS00022">
    <property type="entry name" value="EGF_1"/>
    <property type="match status" value="1"/>
</dbReference>
<dbReference type="EnsemblProtists" id="PYU1_T010301">
    <property type="protein sequence ID" value="PYU1_T010301"/>
    <property type="gene ID" value="PYU1_G010281"/>
</dbReference>
<feature type="chain" id="PRO_5003871665" description="EGF-like domain-containing protein" evidence="2">
    <location>
        <begin position="20"/>
        <end position="338"/>
    </location>
</feature>